<dbReference type="Pfam" id="PF04479">
    <property type="entry name" value="RTA1"/>
    <property type="match status" value="1"/>
</dbReference>
<evidence type="ECO:0000256" key="6">
    <source>
        <dbReference type="ARBA" id="ARBA00023055"/>
    </source>
</evidence>
<feature type="region of interest" description="Disordered" evidence="10">
    <location>
        <begin position="327"/>
        <end position="448"/>
    </location>
</feature>
<feature type="transmembrane region" description="Helical" evidence="11">
    <location>
        <begin position="254"/>
        <end position="275"/>
    </location>
</feature>
<comment type="function">
    <text evidence="8">Catalyzes the ATP-dependent translocation of sphingoid long-chain bases (LCBs) from the cytoplasmic site toward the extracytoplasmic side of the membrane (flip-flop). Involved in the establishment of the functional lipid asymmetry of the plasma membrane. Regulates intracellular levels of LCBs, sphingolipid precursors that are growth inhibitory at increased levels.</text>
</comment>
<dbReference type="OrthoDB" id="3358017at2759"/>
<accession>A0A8J2T856</accession>
<evidence type="ECO:0000256" key="3">
    <source>
        <dbReference type="ARBA" id="ARBA00022475"/>
    </source>
</evidence>
<dbReference type="AlphaFoldDB" id="A0A8J2T856"/>
<evidence type="ECO:0000256" key="9">
    <source>
        <dbReference type="ARBA" id="ARBA00041117"/>
    </source>
</evidence>
<evidence type="ECO:0000256" key="5">
    <source>
        <dbReference type="ARBA" id="ARBA00022989"/>
    </source>
</evidence>
<dbReference type="PANTHER" id="PTHR31465">
    <property type="entry name" value="PROTEIN RTA1-RELATED"/>
    <property type="match status" value="1"/>
</dbReference>
<evidence type="ECO:0000256" key="1">
    <source>
        <dbReference type="ARBA" id="ARBA00004651"/>
    </source>
</evidence>
<dbReference type="EMBL" id="HG316461">
    <property type="protein sequence ID" value="CDF90742.1"/>
    <property type="molecule type" value="Genomic_DNA"/>
</dbReference>
<keyword evidence="3" id="KW-1003">Cell membrane</keyword>
<keyword evidence="13" id="KW-1185">Reference proteome</keyword>
<keyword evidence="6" id="KW-0445">Lipid transport</keyword>
<evidence type="ECO:0000256" key="7">
    <source>
        <dbReference type="ARBA" id="ARBA00023136"/>
    </source>
</evidence>
<dbReference type="InterPro" id="IPR007568">
    <property type="entry name" value="RTA1"/>
</dbReference>
<evidence type="ECO:0000256" key="11">
    <source>
        <dbReference type="SAM" id="Phobius"/>
    </source>
</evidence>
<name>A0A8J2T856_ZYGB2</name>
<feature type="compositionally biased region" description="Basic and acidic residues" evidence="10">
    <location>
        <begin position="358"/>
        <end position="375"/>
    </location>
</feature>
<comment type="similarity">
    <text evidence="2">Belongs to the lipid-translocating exporter (LTE) (TC 9.A.26.1) family.</text>
</comment>
<evidence type="ECO:0000313" key="12">
    <source>
        <dbReference type="EMBL" id="CDF90742.1"/>
    </source>
</evidence>
<protein>
    <recommendedName>
        <fullName evidence="9">Sphingoid long-chain base transporter RSB1</fullName>
    </recommendedName>
</protein>
<feature type="transmembrane region" description="Helical" evidence="11">
    <location>
        <begin position="141"/>
        <end position="160"/>
    </location>
</feature>
<evidence type="ECO:0000256" key="4">
    <source>
        <dbReference type="ARBA" id="ARBA00022692"/>
    </source>
</evidence>
<feature type="transmembrane region" description="Helical" evidence="11">
    <location>
        <begin position="41"/>
        <end position="60"/>
    </location>
</feature>
<sequence length="448" mass="50748">MPAIDADAVRGLVVGEVLKRYSRGSGSSYDEDYYNGMVPNVGFNIAMLAIWGVILALHVLMVYLKQYWFSMCFICTGILEVLGYIGRTWSHFNVDGMTPFLMNMICLTISPVFTMAGLYYQLSKLIEIYGHKFSFVRPSILYAYIFTCCDIISLAIQASGGGVAGGESSVHESVWTGTQVFVAGLAFQVATLSVFMMLMSHFLFKVYVQTRWQYLGKISFSPAIFKISQREIDHFYRPEFYALRMEPDRKMFHYFIHALIIAIITVFVRCCYRLAEMVNGWSGYLSVHENYFIILDGVMMSVCAVSMTIFHPGFAFQGRTVSVRITNGGKHHKNKNNDPTPDIPQPESEQEDSATVSEDEKIENKEEPGSKEVKRNFSMPSLSGSTFVSRMASFKRPFGKSQRRSQQQSEIEQSNGEIPYHNDLYQLPSGREYPEIPEPTDSITPQVV</sequence>
<dbReference type="GO" id="GO:0005886">
    <property type="term" value="C:plasma membrane"/>
    <property type="evidence" value="ECO:0007669"/>
    <property type="project" value="UniProtKB-SubCell"/>
</dbReference>
<gene>
    <name evidence="12" type="ORF">BN860_01926g</name>
</gene>
<dbReference type="PANTHER" id="PTHR31465:SF9">
    <property type="entry name" value="SPHINGOID LONG-CHAIN BASE TRANSPORTER RSB1"/>
    <property type="match status" value="1"/>
</dbReference>
<feature type="compositionally biased region" description="Low complexity" evidence="10">
    <location>
        <begin position="404"/>
        <end position="414"/>
    </location>
</feature>
<keyword evidence="6" id="KW-0813">Transport</keyword>
<feature type="transmembrane region" description="Helical" evidence="11">
    <location>
        <begin position="67"/>
        <end position="85"/>
    </location>
</feature>
<evidence type="ECO:0000256" key="2">
    <source>
        <dbReference type="ARBA" id="ARBA00009969"/>
    </source>
</evidence>
<feature type="transmembrane region" description="Helical" evidence="11">
    <location>
        <begin position="180"/>
        <end position="204"/>
    </location>
</feature>
<feature type="compositionally biased region" description="Polar residues" evidence="10">
    <location>
        <begin position="378"/>
        <end position="388"/>
    </location>
</feature>
<keyword evidence="7 11" id="KW-0472">Membrane</keyword>
<reference evidence="13" key="1">
    <citation type="journal article" date="2013" name="Genome Announc.">
        <title>Genome sequence of the food spoilage yeast Zygosaccharomyces bailii CLIB 213(T).</title>
        <authorList>
            <person name="Galeote V."/>
            <person name="Bigey F."/>
            <person name="Devillers H."/>
            <person name="Neuveglise C."/>
            <person name="Dequin S."/>
        </authorList>
    </citation>
    <scope>NUCLEOTIDE SEQUENCE [LARGE SCALE GENOMIC DNA]</scope>
    <source>
        <strain evidence="13">CLIB 213 / ATCC 58445 / CBS 680 / CCRC 21525 / NBRC 1098 / NCYC 1416 / NRRL Y-2227</strain>
    </source>
</reference>
<dbReference type="GO" id="GO:0006869">
    <property type="term" value="P:lipid transport"/>
    <property type="evidence" value="ECO:0007669"/>
    <property type="project" value="UniProtKB-KW"/>
</dbReference>
<evidence type="ECO:0000256" key="10">
    <source>
        <dbReference type="SAM" id="MobiDB-lite"/>
    </source>
</evidence>
<feature type="transmembrane region" description="Helical" evidence="11">
    <location>
        <begin position="291"/>
        <end position="310"/>
    </location>
</feature>
<feature type="transmembrane region" description="Helical" evidence="11">
    <location>
        <begin position="100"/>
        <end position="120"/>
    </location>
</feature>
<keyword evidence="5 11" id="KW-1133">Transmembrane helix</keyword>
<dbReference type="Proteomes" id="UP000019375">
    <property type="component" value="Unassembled WGS sequence"/>
</dbReference>
<dbReference type="GO" id="GO:0000324">
    <property type="term" value="C:fungal-type vacuole"/>
    <property type="evidence" value="ECO:0007669"/>
    <property type="project" value="TreeGrafter"/>
</dbReference>
<evidence type="ECO:0000256" key="8">
    <source>
        <dbReference type="ARBA" id="ARBA00037472"/>
    </source>
</evidence>
<keyword evidence="4 11" id="KW-0812">Transmembrane</keyword>
<comment type="subcellular location">
    <subcellularLocation>
        <location evidence="1">Cell membrane</location>
        <topology evidence="1">Multi-pass membrane protein</topology>
    </subcellularLocation>
</comment>
<proteinExistence type="inferred from homology"/>
<organism evidence="12 13">
    <name type="scientific">Zygosaccharomyces bailii (strain CLIB 213 / ATCC 58445 / CBS 680 / BCRC 21525 / NBRC 1098 / NCYC 1416 / NRRL Y-2227)</name>
    <dbReference type="NCBI Taxonomy" id="1333698"/>
    <lineage>
        <taxon>Eukaryota</taxon>
        <taxon>Fungi</taxon>
        <taxon>Dikarya</taxon>
        <taxon>Ascomycota</taxon>
        <taxon>Saccharomycotina</taxon>
        <taxon>Saccharomycetes</taxon>
        <taxon>Saccharomycetales</taxon>
        <taxon>Saccharomycetaceae</taxon>
        <taxon>Zygosaccharomyces</taxon>
    </lineage>
</organism>
<evidence type="ECO:0000313" key="13">
    <source>
        <dbReference type="Proteomes" id="UP000019375"/>
    </source>
</evidence>